<sequence>MLSIFITHLTNDWAVNLPKAAQMVNVHEGLSSILVIVVSQLSDCLFGRLYVILFTNTTFILGLGMLWYETHRLSIKALFGALALLTLGKAGRDVTLKAFLADQLWRSNEETNEENENLIETRQEIIWSVCWILGIIIATVWLSNTEWEVLAKISTIAMVAGFSLFLLGIPFYERKKPSPSPILDVFKVVKAALSKIHLDYPVSPSQLFMNNTSDTKILPNIALLRWLDKAAILEPSPPCPVAIEQAETADIFEVAKVKYVKRVLSMFPLWSTFLVCSLVGATANTFFYEQANVMDDHLGKISHVPIVIFVIIKTFTSSIISIICQSLKNAVRTTRSPPLFRTILGMFCSFLCCLAAWWVEKYRHDDMEIWVDEDNVEFYVNEMSVFWLIPQFVLVGLMDGLSSSGLKDIFETKVSDSMKGYEPEFTEFITGIGKFFSVIFILIFGSWFKEDVNTSRLDKYYAMLMAPTFLNFLFCWFVCSWYAHQPYFHITIDSAQQSEAGTIEVLTNENSGFDTAQKFEDGVVEVLTNENSSFDNAQELEDGIIEILITENSSLTPSTNN</sequence>
<organism evidence="1 2">
    <name type="scientific">Nicotiana tabacum</name>
    <name type="common">Common tobacco</name>
    <dbReference type="NCBI Taxonomy" id="4097"/>
    <lineage>
        <taxon>Eukaryota</taxon>
        <taxon>Viridiplantae</taxon>
        <taxon>Streptophyta</taxon>
        <taxon>Embryophyta</taxon>
        <taxon>Tracheophyta</taxon>
        <taxon>Spermatophyta</taxon>
        <taxon>Magnoliopsida</taxon>
        <taxon>eudicotyledons</taxon>
        <taxon>Gunneridae</taxon>
        <taxon>Pentapetalae</taxon>
        <taxon>asterids</taxon>
        <taxon>lamiids</taxon>
        <taxon>Solanales</taxon>
        <taxon>Solanaceae</taxon>
        <taxon>Nicotianoideae</taxon>
        <taxon>Nicotianeae</taxon>
        <taxon>Nicotiana</taxon>
    </lineage>
</organism>
<evidence type="ECO:0000313" key="2">
    <source>
        <dbReference type="RefSeq" id="XP_075103051.1"/>
    </source>
</evidence>
<evidence type="ECO:0000313" key="1">
    <source>
        <dbReference type="Proteomes" id="UP000790787"/>
    </source>
</evidence>
<keyword evidence="1" id="KW-1185">Reference proteome</keyword>
<name>A0AC58U0Q3_TOBAC</name>
<protein>
    <submittedName>
        <fullName evidence="2">Protein NRT1/ PTR FAMILY 5.6-like</fullName>
    </submittedName>
</protein>
<dbReference type="Proteomes" id="UP000790787">
    <property type="component" value="Chromosome 23"/>
</dbReference>
<accession>A0AC58U0Q3</accession>
<reference evidence="2" key="2">
    <citation type="submission" date="2025-08" db="UniProtKB">
        <authorList>
            <consortium name="RefSeq"/>
        </authorList>
    </citation>
    <scope>IDENTIFICATION</scope>
    <source>
        <tissue evidence="2">Leaf</tissue>
    </source>
</reference>
<gene>
    <name evidence="2" type="primary">LOC107808722</name>
</gene>
<proteinExistence type="predicted"/>
<reference evidence="1" key="1">
    <citation type="journal article" date="2014" name="Nat. Commun.">
        <title>The tobacco genome sequence and its comparison with those of tomato and potato.</title>
        <authorList>
            <person name="Sierro N."/>
            <person name="Battey J.N."/>
            <person name="Ouadi S."/>
            <person name="Bakaher N."/>
            <person name="Bovet L."/>
            <person name="Willig A."/>
            <person name="Goepfert S."/>
            <person name="Peitsch M.C."/>
            <person name="Ivanov N.V."/>
        </authorList>
    </citation>
    <scope>NUCLEOTIDE SEQUENCE [LARGE SCALE GENOMIC DNA]</scope>
</reference>
<dbReference type="RefSeq" id="XP_075103051.1">
    <property type="nucleotide sequence ID" value="XM_075246950.1"/>
</dbReference>